<evidence type="ECO:0000256" key="1">
    <source>
        <dbReference type="ARBA" id="ARBA00007553"/>
    </source>
</evidence>
<feature type="repeat" description="ANK" evidence="7">
    <location>
        <begin position="125"/>
        <end position="157"/>
    </location>
</feature>
<keyword evidence="13" id="KW-1185">Reference proteome</keyword>
<dbReference type="GO" id="GO:0106274">
    <property type="term" value="F:NAD+-protein-arginine ADP-ribosyltransferase activity"/>
    <property type="evidence" value="ECO:0007669"/>
    <property type="project" value="UniProtKB-EC"/>
</dbReference>
<dbReference type="SUPFAM" id="SSF56281">
    <property type="entry name" value="Metallo-hydrolase/oxidoreductase"/>
    <property type="match status" value="1"/>
</dbReference>
<accession>A0A815LJW5</accession>
<dbReference type="Proteomes" id="UP000663828">
    <property type="component" value="Unassembled WGS sequence"/>
</dbReference>
<dbReference type="PANTHER" id="PTHR11022">
    <property type="entry name" value="PEPTIDOGLYCAN RECOGNITION PROTEIN"/>
    <property type="match status" value="1"/>
</dbReference>
<dbReference type="InterPro" id="IPR002110">
    <property type="entry name" value="Ankyrin_rpt"/>
</dbReference>
<dbReference type="InterPro" id="IPR000768">
    <property type="entry name" value="ART"/>
</dbReference>
<proteinExistence type="inferred from homology"/>
<keyword evidence="8" id="KW-0521">NADP</keyword>
<keyword evidence="5" id="KW-0548">Nucleotidyltransferase</keyword>
<feature type="domain" description="Peptidoglycan recognition protein family" evidence="10">
    <location>
        <begin position="550"/>
        <end position="687"/>
    </location>
</feature>
<dbReference type="InterPro" id="IPR006619">
    <property type="entry name" value="PGRP_domain_met/bac"/>
</dbReference>
<dbReference type="GO" id="GO:0008270">
    <property type="term" value="F:zinc ion binding"/>
    <property type="evidence" value="ECO:0007669"/>
    <property type="project" value="InterPro"/>
</dbReference>
<feature type="non-terminal residue" evidence="12">
    <location>
        <position position="925"/>
    </location>
</feature>
<feature type="domain" description="Metallo-beta-lactamase" evidence="11">
    <location>
        <begin position="716"/>
        <end position="908"/>
    </location>
</feature>
<evidence type="ECO:0000256" key="6">
    <source>
        <dbReference type="ARBA" id="ARBA00047597"/>
    </source>
</evidence>
<comment type="similarity">
    <text evidence="2 8">Belongs to the Arg-specific ADP-ribosyltransferase family.</text>
</comment>
<dbReference type="InterPro" id="IPR015510">
    <property type="entry name" value="PGRP"/>
</dbReference>
<dbReference type="Gene3D" id="3.90.176.10">
    <property type="entry name" value="Toxin ADP-ribosyltransferase, Chain A, domain 1"/>
    <property type="match status" value="1"/>
</dbReference>
<dbReference type="GO" id="GO:0008745">
    <property type="term" value="F:N-acetylmuramoyl-L-alanine amidase activity"/>
    <property type="evidence" value="ECO:0007669"/>
    <property type="project" value="InterPro"/>
</dbReference>
<dbReference type="SUPFAM" id="SSF56399">
    <property type="entry name" value="ADP-ribosylation"/>
    <property type="match status" value="1"/>
</dbReference>
<evidence type="ECO:0000256" key="8">
    <source>
        <dbReference type="RuleBase" id="RU361228"/>
    </source>
</evidence>
<organism evidence="12 13">
    <name type="scientific">Adineta ricciae</name>
    <name type="common">Rotifer</name>
    <dbReference type="NCBI Taxonomy" id="249248"/>
    <lineage>
        <taxon>Eukaryota</taxon>
        <taxon>Metazoa</taxon>
        <taxon>Spiralia</taxon>
        <taxon>Gnathifera</taxon>
        <taxon>Rotifera</taxon>
        <taxon>Eurotatoria</taxon>
        <taxon>Bdelloidea</taxon>
        <taxon>Adinetida</taxon>
        <taxon>Adinetidae</taxon>
        <taxon>Adineta</taxon>
    </lineage>
</organism>
<dbReference type="AlphaFoldDB" id="A0A815LJW5"/>
<keyword evidence="8" id="KW-0520">NAD</keyword>
<evidence type="ECO:0000256" key="9">
    <source>
        <dbReference type="SAM" id="Phobius"/>
    </source>
</evidence>
<gene>
    <name evidence="12" type="ORF">XAT740_LOCUS34470</name>
</gene>
<keyword evidence="9" id="KW-0812">Transmembrane</keyword>
<dbReference type="InterPro" id="IPR001279">
    <property type="entry name" value="Metallo-B-lactamas"/>
</dbReference>
<feature type="transmembrane region" description="Helical" evidence="9">
    <location>
        <begin position="496"/>
        <end position="522"/>
    </location>
</feature>
<name>A0A815LJW5_ADIRI</name>
<dbReference type="Pfam" id="PF12796">
    <property type="entry name" value="Ank_2"/>
    <property type="match status" value="1"/>
</dbReference>
<dbReference type="SMART" id="SM00701">
    <property type="entry name" value="PGRP"/>
    <property type="match status" value="1"/>
</dbReference>
<evidence type="ECO:0000256" key="4">
    <source>
        <dbReference type="ARBA" id="ARBA00022679"/>
    </source>
</evidence>
<evidence type="ECO:0000259" key="11">
    <source>
        <dbReference type="SMART" id="SM00849"/>
    </source>
</evidence>
<dbReference type="GO" id="GO:0016779">
    <property type="term" value="F:nucleotidyltransferase activity"/>
    <property type="evidence" value="ECO:0007669"/>
    <property type="project" value="UniProtKB-KW"/>
</dbReference>
<dbReference type="PROSITE" id="PS50088">
    <property type="entry name" value="ANK_REPEAT"/>
    <property type="match status" value="1"/>
</dbReference>
<dbReference type="InterPro" id="IPR002502">
    <property type="entry name" value="Amidase_domain"/>
</dbReference>
<dbReference type="CDD" id="cd16282">
    <property type="entry name" value="metallo-hydrolase-like_MBL-fold"/>
    <property type="match status" value="1"/>
</dbReference>
<evidence type="ECO:0000313" key="13">
    <source>
        <dbReference type="Proteomes" id="UP000663828"/>
    </source>
</evidence>
<dbReference type="Pfam" id="PF01129">
    <property type="entry name" value="ART"/>
    <property type="match status" value="1"/>
</dbReference>
<comment type="similarity">
    <text evidence="1">Belongs to the N-acetylmuramoyl-L-alanine amidase 2 family.</text>
</comment>
<dbReference type="InterPro" id="IPR036770">
    <property type="entry name" value="Ankyrin_rpt-contain_sf"/>
</dbReference>
<protein>
    <recommendedName>
        <fullName evidence="8">NAD(P)(+)--arginine ADP-ribosyltransferase</fullName>
        <ecNumber evidence="8">2.4.2.31</ecNumber>
    </recommendedName>
    <alternativeName>
        <fullName evidence="8">Mono(ADP-ribosyl)transferase</fullName>
    </alternativeName>
</protein>
<dbReference type="GO" id="GO:0009253">
    <property type="term" value="P:peptidoglycan catabolic process"/>
    <property type="evidence" value="ECO:0007669"/>
    <property type="project" value="InterPro"/>
</dbReference>
<dbReference type="InterPro" id="IPR036866">
    <property type="entry name" value="RibonucZ/Hydroxyglut_hydro"/>
</dbReference>
<dbReference type="CDD" id="cd06583">
    <property type="entry name" value="PGRP"/>
    <property type="match status" value="1"/>
</dbReference>
<dbReference type="EC" id="2.4.2.31" evidence="8"/>
<sequence>MGCASSSQNDRIKVKVDMSWPGGRKKIVKRIPVTTTVGQLKQKLNAPNAKLSGHLHKLEYWDNNRPIADYLAENRKKFKSDDDENESNIIDFLYQLCKRNEIEEVQRILPFIGNINLINKLHTVTGSTCLHVACYYGHRDMVKILLDYGATHSIPNLRHSLTPYEETHVEEIKQLFLENKNPPFNNDYNFIQWSLIGDDLLSKRREFRKLIDVYKTYDNHLLVSKLLAEVIHYYLNEYLLDDARDDTLRAQIETIESYFKEAIDKQDYLTYFIKAYTLTNIFYHFLNKDLALYILEYFDQTKTFSSNYRLVNCLVHLVTLLIYHPNLPQYQYRGVCYRGMRITTNDLEQYQINHHILNRAFLSTSLDRQVAEMFAGEGQQSQMRHTPKDQRALLYSCVCQYVIKQDLTAINIGNLSTRPDEKEILIIPFSVFKVTSIKRNYIDNPQAAISIEIELEECEDPDKLDEQSSRLLTVLSSENDIKDAEAYTRFKRRRTLLYGAIAILTVLVLIALSVTFILIFAIKKSYPNHNSTLLLEKINRLEYQLPFDCPRILNRTSWNARPYITRENLTTVPVTHIVVRQLADVKNVMSQQDCIKAIQDLQDFQIDIRGWADIGYNFLMCNDKNDHSEIYRGRGWMFRGAHCISYNFRSLGIAILGNYTSNHSQNQVVQSVQDDEKQPVWDGNKVEMTSVKLADGVYALYAKDAEQLNATGGAAATSGGLIIGEHGVLLIETFLNQRLNHQAQELSRKLSRDKPILFAVNTSSHGDHWYGNMYLPSTTMIIQHENAKNYIDQHLEEDKSFMIQNFGKGRGIEEIKARTGNVLVSNGSRIQIDVGGKLIDIIDFGFAQTGGDLFIWESASKVLWTGNPIVAPKPGLPWLLDGHVVDTLETLTKVYEFLPTDATIIPGHGVAMKREDLKWYIDYLT</sequence>
<keyword evidence="4 8" id="KW-0808">Transferase</keyword>
<dbReference type="PROSITE" id="PS51996">
    <property type="entry name" value="TR_MART"/>
    <property type="match status" value="1"/>
</dbReference>
<dbReference type="EMBL" id="CAJNOR010003369">
    <property type="protein sequence ID" value="CAF1406984.1"/>
    <property type="molecule type" value="Genomic_DNA"/>
</dbReference>
<keyword evidence="7" id="KW-0040">ANK repeat</keyword>
<keyword evidence="9" id="KW-1133">Transmembrane helix</keyword>
<evidence type="ECO:0000256" key="7">
    <source>
        <dbReference type="PROSITE-ProRule" id="PRU00023"/>
    </source>
</evidence>
<evidence type="ECO:0000256" key="2">
    <source>
        <dbReference type="ARBA" id="ARBA00009558"/>
    </source>
</evidence>
<dbReference type="SUPFAM" id="SSF48403">
    <property type="entry name" value="Ankyrin repeat"/>
    <property type="match status" value="1"/>
</dbReference>
<dbReference type="Gene3D" id="3.60.15.10">
    <property type="entry name" value="Ribonuclease Z/Hydroxyacylglutathione hydrolase-like"/>
    <property type="match status" value="1"/>
</dbReference>
<evidence type="ECO:0000256" key="3">
    <source>
        <dbReference type="ARBA" id="ARBA00022676"/>
    </source>
</evidence>
<evidence type="ECO:0000259" key="10">
    <source>
        <dbReference type="SMART" id="SM00701"/>
    </source>
</evidence>
<dbReference type="SMART" id="SM00849">
    <property type="entry name" value="Lactamase_B"/>
    <property type="match status" value="1"/>
</dbReference>
<dbReference type="Gene3D" id="3.40.80.10">
    <property type="entry name" value="Peptidoglycan recognition protein-like"/>
    <property type="match status" value="1"/>
</dbReference>
<keyword evidence="9" id="KW-0472">Membrane</keyword>
<comment type="caution">
    <text evidence="12">The sequence shown here is derived from an EMBL/GenBank/DDBJ whole genome shotgun (WGS) entry which is preliminary data.</text>
</comment>
<evidence type="ECO:0000256" key="5">
    <source>
        <dbReference type="ARBA" id="ARBA00022695"/>
    </source>
</evidence>
<dbReference type="PANTHER" id="PTHR11022:SF41">
    <property type="entry name" value="PEPTIDOGLYCAN-RECOGNITION PROTEIN LC-RELATED"/>
    <property type="match status" value="1"/>
</dbReference>
<dbReference type="Gene3D" id="1.25.40.20">
    <property type="entry name" value="Ankyrin repeat-containing domain"/>
    <property type="match status" value="1"/>
</dbReference>
<evidence type="ECO:0000313" key="12">
    <source>
        <dbReference type="EMBL" id="CAF1406984.1"/>
    </source>
</evidence>
<dbReference type="InterPro" id="IPR036505">
    <property type="entry name" value="Amidase/PGRP_sf"/>
</dbReference>
<dbReference type="PROSITE" id="PS50297">
    <property type="entry name" value="ANK_REP_REGION"/>
    <property type="match status" value="1"/>
</dbReference>
<dbReference type="SMART" id="SM00248">
    <property type="entry name" value="ANK"/>
    <property type="match status" value="1"/>
</dbReference>
<keyword evidence="3 8" id="KW-0328">Glycosyltransferase</keyword>
<comment type="catalytic activity">
    <reaction evidence="6 8">
        <text>L-arginyl-[protein] + NAD(+) = N(omega)-(ADP-D-ribosyl)-L-arginyl-[protein] + nicotinamide + H(+)</text>
        <dbReference type="Rhea" id="RHEA:19149"/>
        <dbReference type="Rhea" id="RHEA-COMP:10532"/>
        <dbReference type="Rhea" id="RHEA-COMP:15087"/>
        <dbReference type="ChEBI" id="CHEBI:15378"/>
        <dbReference type="ChEBI" id="CHEBI:17154"/>
        <dbReference type="ChEBI" id="CHEBI:29965"/>
        <dbReference type="ChEBI" id="CHEBI:57540"/>
        <dbReference type="ChEBI" id="CHEBI:142554"/>
        <dbReference type="EC" id="2.4.2.31"/>
    </reaction>
</comment>
<dbReference type="SUPFAM" id="SSF55846">
    <property type="entry name" value="N-acetylmuramoyl-L-alanine amidase-like"/>
    <property type="match status" value="1"/>
</dbReference>
<reference evidence="12" key="1">
    <citation type="submission" date="2021-02" db="EMBL/GenBank/DDBJ databases">
        <authorList>
            <person name="Nowell W R."/>
        </authorList>
    </citation>
    <scope>NUCLEOTIDE SEQUENCE</scope>
</reference>